<evidence type="ECO:0000256" key="4">
    <source>
        <dbReference type="ARBA" id="ARBA00022676"/>
    </source>
</evidence>
<evidence type="ECO:0000259" key="11">
    <source>
        <dbReference type="Pfam" id="PF03407"/>
    </source>
</evidence>
<keyword evidence="6" id="KW-0677">Repeat</keyword>
<comment type="pathway">
    <text evidence="1">Protein modification; protein glycosylation.</text>
</comment>
<dbReference type="InterPro" id="IPR005069">
    <property type="entry name" value="Nucl-diP-sugar_transferase"/>
</dbReference>
<keyword evidence="9" id="KW-0175">Coiled coil</keyword>
<evidence type="ECO:0000256" key="1">
    <source>
        <dbReference type="ARBA" id="ARBA00004922"/>
    </source>
</evidence>
<dbReference type="PaxDb" id="55529-EKX44399"/>
<feature type="signal peptide" evidence="10">
    <location>
        <begin position="1"/>
        <end position="25"/>
    </location>
</feature>
<keyword evidence="4 13" id="KW-0328">Glycosyltransferase</keyword>
<dbReference type="SUPFAM" id="SSF48452">
    <property type="entry name" value="TPR-like"/>
    <property type="match status" value="2"/>
</dbReference>
<dbReference type="eggNOG" id="KOG4626">
    <property type="taxonomic scope" value="Eukaryota"/>
</dbReference>
<feature type="repeat" description="TPR" evidence="8">
    <location>
        <begin position="700"/>
        <end position="733"/>
    </location>
</feature>
<evidence type="ECO:0000256" key="3">
    <source>
        <dbReference type="ARBA" id="ARBA00011970"/>
    </source>
</evidence>
<evidence type="ECO:0000313" key="13">
    <source>
        <dbReference type="EMBL" id="EKX44399.1"/>
    </source>
</evidence>
<keyword evidence="7 8" id="KW-0802">TPR repeat</keyword>
<evidence type="ECO:0000256" key="6">
    <source>
        <dbReference type="ARBA" id="ARBA00022737"/>
    </source>
</evidence>
<evidence type="ECO:0000256" key="7">
    <source>
        <dbReference type="ARBA" id="ARBA00022803"/>
    </source>
</evidence>
<dbReference type="Gene3D" id="1.25.40.10">
    <property type="entry name" value="Tetratricopeptide repeat domain"/>
    <property type="match status" value="3"/>
</dbReference>
<feature type="chain" id="PRO_5008771024" description="protein O-GlcNAc transferase" evidence="10">
    <location>
        <begin position="26"/>
        <end position="1433"/>
    </location>
</feature>
<protein>
    <recommendedName>
        <fullName evidence="3">protein O-GlcNAc transferase</fullName>
        <ecNumber evidence="3">2.4.1.255</ecNumber>
    </recommendedName>
</protein>
<evidence type="ECO:0000313" key="15">
    <source>
        <dbReference type="Proteomes" id="UP000011087"/>
    </source>
</evidence>
<dbReference type="InterPro" id="IPR011990">
    <property type="entry name" value="TPR-like_helical_dom_sf"/>
</dbReference>
<comment type="similarity">
    <text evidence="2">Belongs to the glycosyltransferase 41 family. O-GlcNAc transferase subfamily.</text>
</comment>
<dbReference type="InterPro" id="IPR037919">
    <property type="entry name" value="OGT"/>
</dbReference>
<feature type="repeat" description="TPR" evidence="8">
    <location>
        <begin position="798"/>
        <end position="831"/>
    </location>
</feature>
<dbReference type="KEGG" id="gtt:GUITHDRAFT_139868"/>
<keyword evidence="15" id="KW-1185">Reference proteome</keyword>
<evidence type="ECO:0000259" key="12">
    <source>
        <dbReference type="Pfam" id="PF13844"/>
    </source>
</evidence>
<dbReference type="Proteomes" id="UP000011087">
    <property type="component" value="Unassembled WGS sequence"/>
</dbReference>
<dbReference type="OrthoDB" id="540503at2759"/>
<dbReference type="GO" id="GO:0006493">
    <property type="term" value="P:protein O-linked glycosylation"/>
    <property type="evidence" value="ECO:0007669"/>
    <property type="project" value="InterPro"/>
</dbReference>
<accession>L1J8G7</accession>
<dbReference type="Pfam" id="PF13844">
    <property type="entry name" value="Glyco_transf_41"/>
    <property type="match status" value="2"/>
</dbReference>
<keyword evidence="5 13" id="KW-0808">Transferase</keyword>
<reference evidence="15" key="2">
    <citation type="submission" date="2012-11" db="EMBL/GenBank/DDBJ databases">
        <authorList>
            <person name="Kuo A."/>
            <person name="Curtis B.A."/>
            <person name="Tanifuji G."/>
            <person name="Burki F."/>
            <person name="Gruber A."/>
            <person name="Irimia M."/>
            <person name="Maruyama S."/>
            <person name="Arias M.C."/>
            <person name="Ball S.G."/>
            <person name="Gile G.H."/>
            <person name="Hirakawa Y."/>
            <person name="Hopkins J.F."/>
            <person name="Rensing S.A."/>
            <person name="Schmutz J."/>
            <person name="Symeonidi A."/>
            <person name="Elias M."/>
            <person name="Eveleigh R.J."/>
            <person name="Herman E.K."/>
            <person name="Klute M.J."/>
            <person name="Nakayama T."/>
            <person name="Obornik M."/>
            <person name="Reyes-Prieto A."/>
            <person name="Armbrust E.V."/>
            <person name="Aves S.J."/>
            <person name="Beiko R.G."/>
            <person name="Coutinho P."/>
            <person name="Dacks J.B."/>
            <person name="Durnford D.G."/>
            <person name="Fast N.M."/>
            <person name="Green B.R."/>
            <person name="Grisdale C."/>
            <person name="Hempe F."/>
            <person name="Henrissat B."/>
            <person name="Hoppner M.P."/>
            <person name="Ishida K.-I."/>
            <person name="Kim E."/>
            <person name="Koreny L."/>
            <person name="Kroth P.G."/>
            <person name="Liu Y."/>
            <person name="Malik S.-B."/>
            <person name="Maier U.G."/>
            <person name="McRose D."/>
            <person name="Mock T."/>
            <person name="Neilson J.A."/>
            <person name="Onodera N.T."/>
            <person name="Poole A.M."/>
            <person name="Pritham E.J."/>
            <person name="Richards T.A."/>
            <person name="Rocap G."/>
            <person name="Roy S.W."/>
            <person name="Sarai C."/>
            <person name="Schaack S."/>
            <person name="Shirato S."/>
            <person name="Slamovits C.H."/>
            <person name="Spencer D.F."/>
            <person name="Suzuki S."/>
            <person name="Worden A.Z."/>
            <person name="Zauner S."/>
            <person name="Barry K."/>
            <person name="Bell C."/>
            <person name="Bharti A.K."/>
            <person name="Crow J.A."/>
            <person name="Grimwood J."/>
            <person name="Kramer R."/>
            <person name="Lindquist E."/>
            <person name="Lucas S."/>
            <person name="Salamov A."/>
            <person name="McFadden G.I."/>
            <person name="Lane C.E."/>
            <person name="Keeling P.J."/>
            <person name="Gray M.W."/>
            <person name="Grigoriev I.V."/>
            <person name="Archibald J.M."/>
        </authorList>
    </citation>
    <scope>NUCLEOTIDE SEQUENCE</scope>
    <source>
        <strain evidence="15">CCMP2712</strain>
    </source>
</reference>
<dbReference type="Pfam" id="PF03407">
    <property type="entry name" value="Nucleotid_trans"/>
    <property type="match status" value="1"/>
</dbReference>
<dbReference type="PANTHER" id="PTHR44366:SF1">
    <property type="entry name" value="UDP-N-ACETYLGLUCOSAMINE--PEPTIDE N-ACETYLGLUCOSAMINYLTRANSFERASE 110 KDA SUBUNIT"/>
    <property type="match status" value="1"/>
</dbReference>
<dbReference type="InterPro" id="IPR029489">
    <property type="entry name" value="OGT/SEC/SPY_C"/>
</dbReference>
<proteinExistence type="inferred from homology"/>
<dbReference type="Gene3D" id="3.40.50.2000">
    <property type="entry name" value="Glycogen Phosphorylase B"/>
    <property type="match status" value="1"/>
</dbReference>
<dbReference type="GO" id="GO:0097363">
    <property type="term" value="F:protein O-acetylglucosaminyltransferase activity"/>
    <property type="evidence" value="ECO:0007669"/>
    <property type="project" value="UniProtKB-EC"/>
</dbReference>
<evidence type="ECO:0000256" key="5">
    <source>
        <dbReference type="ARBA" id="ARBA00022679"/>
    </source>
</evidence>
<dbReference type="RefSeq" id="XP_005831379.1">
    <property type="nucleotide sequence ID" value="XM_005831322.1"/>
</dbReference>
<evidence type="ECO:0000256" key="9">
    <source>
        <dbReference type="SAM" id="Coils"/>
    </source>
</evidence>
<feature type="domain" description="Nucleotide-diphospho-sugar transferase" evidence="11">
    <location>
        <begin position="75"/>
        <end position="276"/>
    </location>
</feature>
<dbReference type="Pfam" id="PF13181">
    <property type="entry name" value="TPR_8"/>
    <property type="match status" value="3"/>
</dbReference>
<reference evidence="13 15" key="1">
    <citation type="journal article" date="2012" name="Nature">
        <title>Algal genomes reveal evolutionary mosaicism and the fate of nucleomorphs.</title>
        <authorList>
            <consortium name="DOE Joint Genome Institute"/>
            <person name="Curtis B.A."/>
            <person name="Tanifuji G."/>
            <person name="Burki F."/>
            <person name="Gruber A."/>
            <person name="Irimia M."/>
            <person name="Maruyama S."/>
            <person name="Arias M.C."/>
            <person name="Ball S.G."/>
            <person name="Gile G.H."/>
            <person name="Hirakawa Y."/>
            <person name="Hopkins J.F."/>
            <person name="Kuo A."/>
            <person name="Rensing S.A."/>
            <person name="Schmutz J."/>
            <person name="Symeonidi A."/>
            <person name="Elias M."/>
            <person name="Eveleigh R.J."/>
            <person name="Herman E.K."/>
            <person name="Klute M.J."/>
            <person name="Nakayama T."/>
            <person name="Obornik M."/>
            <person name="Reyes-Prieto A."/>
            <person name="Armbrust E.V."/>
            <person name="Aves S.J."/>
            <person name="Beiko R.G."/>
            <person name="Coutinho P."/>
            <person name="Dacks J.B."/>
            <person name="Durnford D.G."/>
            <person name="Fast N.M."/>
            <person name="Green B.R."/>
            <person name="Grisdale C.J."/>
            <person name="Hempel F."/>
            <person name="Henrissat B."/>
            <person name="Hoppner M.P."/>
            <person name="Ishida K."/>
            <person name="Kim E."/>
            <person name="Koreny L."/>
            <person name="Kroth P.G."/>
            <person name="Liu Y."/>
            <person name="Malik S.B."/>
            <person name="Maier U.G."/>
            <person name="McRose D."/>
            <person name="Mock T."/>
            <person name="Neilson J.A."/>
            <person name="Onodera N.T."/>
            <person name="Poole A.M."/>
            <person name="Pritham E.J."/>
            <person name="Richards T.A."/>
            <person name="Rocap G."/>
            <person name="Roy S.W."/>
            <person name="Sarai C."/>
            <person name="Schaack S."/>
            <person name="Shirato S."/>
            <person name="Slamovits C.H."/>
            <person name="Spencer D.F."/>
            <person name="Suzuki S."/>
            <person name="Worden A.Z."/>
            <person name="Zauner S."/>
            <person name="Barry K."/>
            <person name="Bell C."/>
            <person name="Bharti A.K."/>
            <person name="Crow J.A."/>
            <person name="Grimwood J."/>
            <person name="Kramer R."/>
            <person name="Lindquist E."/>
            <person name="Lucas S."/>
            <person name="Salamov A."/>
            <person name="McFadden G.I."/>
            <person name="Lane C.E."/>
            <person name="Keeling P.J."/>
            <person name="Gray M.W."/>
            <person name="Grigoriev I.V."/>
            <person name="Archibald J.M."/>
        </authorList>
    </citation>
    <scope>NUCLEOTIDE SEQUENCE</scope>
    <source>
        <strain evidence="13 15">CCMP2712</strain>
    </source>
</reference>
<keyword evidence="10" id="KW-0732">Signal</keyword>
<feature type="domain" description="O-GlcNAc transferase C-terminal" evidence="12">
    <location>
        <begin position="949"/>
        <end position="1207"/>
    </location>
</feature>
<dbReference type="EnsemblProtists" id="EKX44399">
    <property type="protein sequence ID" value="EKX44399"/>
    <property type="gene ID" value="GUITHDRAFT_139868"/>
</dbReference>
<name>L1J8G7_GUITC</name>
<evidence type="ECO:0000313" key="14">
    <source>
        <dbReference type="EnsemblProtists" id="EKX44399"/>
    </source>
</evidence>
<dbReference type="EC" id="2.4.1.255" evidence="3"/>
<dbReference type="InterPro" id="IPR019734">
    <property type="entry name" value="TPR_rpt"/>
</dbReference>
<sequence>MTSKSLRVLVSLFCLACMASSVVKAEDVLAEVDAQLRSALEQYSNSKKQIAITFSNSGYLNYCMNWLHHVRSVGVDNYVIFALDAEAYSSLKGEANVFYDPRLDEGKIDKRATDFGSDPFKKIVHLKPTLTLRVLELGFHLLLSDADVVWFKDPFSVPEVVGSHLNLMSDAHFDYAMGNTPYFVNSGFAYMSPHPTTIAFMREVVRLLASRPDKMDQDAYNTAISNWERRTAESLTFSIMDPARVSNGWVYFMRMLGQRSGADLVAVHNNWADGQGDGNTHVQKVHRFREHLLWMSDPDERYAKRRLYLTYEPLEGTVNVWEEVDRLKEALSIARVMGRALILPRMYCGGEDIVLADIDQDMYRCTVDSFLDVQALESGFPDGVFESSFPENDRVPLENIRPSAMLYMMNASEAKERTGSYADAIILTIKGAGGQVDEDELMYLRDKVNQIPLLTIKEFSHKFGGYEHPVNQLYLEKALRKGVRENHYVREAANRINIKHVASQCVALHVPSWCLEERDDCLSRLPLLFSKGPAAKLNKNCVFVVWLHKKRTKQHVEPIVSTLSAVFKRVWMVAEDYLEFPLSDLWRMGDHYMVVWIQQHLVLKLARYVYLVRRQGDLHRFDQEVKRALGEDRGQGSIEIDLSSKDPLLLPPPPSSCPSPKYGDNRMLKDVGHELQQQFRRLRLSSVCFEEATRMTPADVEAWQWLAAAYLSDEQLDKAAKAYERANELRPNAAILINMGVALQRQGKHEEAEEVVVKEDVVEEEEVEIEAYALQDLGRLGEARDSFTECIRVKPDFARAYAGLGSVLSNMGDLQKSVENFEQAVQHARGQFAAEQEVYKKMISELGEVALAYSYWATSILAAYQVSIGHRSYGKVPEDQIYIEQATKLFEKSIEVDPQCGMCHGQFGDMYKDAHKITKSIEHYTLSALYLPHVPTIFCNLVYTKLFACDWQNYHAEFDRLVKMVQEETDPRRPIPRHLCVQPLQAVLYRPLSAELMKQVAITYTNKVLSEEGTIQPIPIPSSVFIPAADGRLRVGYLSADFKDHPVAKRMQDVYGLHDRRRTRVTCYCLNANDGSKWRNKIESSVERFVDLHVVLAQEGTAGVASRIARDEVDVLINLAGHTRGNDAVTVVMARRPAPVQLMHEGYAGTMGGAEHTAHMTDRISSPPEYEGHYVEKLLYMPDCFFVNDHRQTYASLRDDVAVEGVEKARRLAYGSLPPDIPFLFGAFNQLHKIEPDIWDTWMEAMRNAPWAHLWLIKIHSRDAELNLKARARQLGVEEERVHVVQGYNEEEHLYVKAAADLFLDTPSYNAHSTGCDVLWSGTPLLTIPGDKMGSRVAASLNRAIGCEETTVRTEDEYAELAVALAKGKKGLRRRKECVRAGKRLAPLFDTGLWVRNQERALRMAAEVSFAHPHGSSGVPGDRKFHIVVSKRE</sequence>
<feature type="domain" description="O-GlcNAc transferase C-terminal" evidence="12">
    <location>
        <begin position="1219"/>
        <end position="1394"/>
    </location>
</feature>
<evidence type="ECO:0000256" key="2">
    <source>
        <dbReference type="ARBA" id="ARBA00005386"/>
    </source>
</evidence>
<dbReference type="SMART" id="SM00028">
    <property type="entry name" value="TPR"/>
    <property type="match status" value="4"/>
</dbReference>
<reference evidence="14" key="3">
    <citation type="submission" date="2016-03" db="UniProtKB">
        <authorList>
            <consortium name="EnsemblProtists"/>
        </authorList>
    </citation>
    <scope>IDENTIFICATION</scope>
</reference>
<evidence type="ECO:0000256" key="10">
    <source>
        <dbReference type="SAM" id="SignalP"/>
    </source>
</evidence>
<dbReference type="HOGENOM" id="CLU_252339_0_0_1"/>
<evidence type="ECO:0000256" key="8">
    <source>
        <dbReference type="PROSITE-ProRule" id="PRU00339"/>
    </source>
</evidence>
<dbReference type="EMBL" id="JH993005">
    <property type="protein sequence ID" value="EKX44399.1"/>
    <property type="molecule type" value="Genomic_DNA"/>
</dbReference>
<feature type="coiled-coil region" evidence="9">
    <location>
        <begin position="22"/>
        <end position="49"/>
    </location>
</feature>
<dbReference type="PANTHER" id="PTHR44366">
    <property type="entry name" value="UDP-N-ACETYLGLUCOSAMINE--PEPTIDE N-ACETYLGLUCOSAMINYLTRANSFERASE 110 KDA SUBUNIT"/>
    <property type="match status" value="1"/>
</dbReference>
<dbReference type="GeneID" id="17301002"/>
<organism evidence="13">
    <name type="scientific">Guillardia theta (strain CCMP2712)</name>
    <name type="common">Cryptophyte</name>
    <dbReference type="NCBI Taxonomy" id="905079"/>
    <lineage>
        <taxon>Eukaryota</taxon>
        <taxon>Cryptophyceae</taxon>
        <taxon>Pyrenomonadales</taxon>
        <taxon>Geminigeraceae</taxon>
        <taxon>Guillardia</taxon>
    </lineage>
</organism>
<dbReference type="PROSITE" id="PS50005">
    <property type="entry name" value="TPR"/>
    <property type="match status" value="2"/>
</dbReference>
<dbReference type="Gene3D" id="3.40.50.11380">
    <property type="match status" value="1"/>
</dbReference>
<gene>
    <name evidence="13" type="ORF">GUITHDRAFT_139868</name>
</gene>